<comment type="subcellular location">
    <subcellularLocation>
        <location evidence="9">Cell membrane</location>
        <topology evidence="9">Multi-pass membrane protein</topology>
    </subcellularLocation>
    <subcellularLocation>
        <location evidence="1">Membrane</location>
        <topology evidence="1">Multi-pass membrane protein</topology>
    </subcellularLocation>
</comment>
<dbReference type="NCBIfam" id="TIGR01473">
    <property type="entry name" value="cyoE_ctaB"/>
    <property type="match status" value="1"/>
</dbReference>
<dbReference type="GO" id="GO:0008495">
    <property type="term" value="F:protoheme IX farnesyltransferase activity"/>
    <property type="evidence" value="ECO:0007669"/>
    <property type="project" value="UniProtKB-UniRule"/>
</dbReference>
<keyword evidence="11" id="KW-1185">Reference proteome</keyword>
<comment type="similarity">
    <text evidence="9">Belongs to the UbiA prenyltransferase family. Protoheme IX farnesyltransferase subfamily.</text>
</comment>
<dbReference type="GO" id="GO:0005886">
    <property type="term" value="C:plasma membrane"/>
    <property type="evidence" value="ECO:0007669"/>
    <property type="project" value="UniProtKB-SubCell"/>
</dbReference>
<keyword evidence="7 9" id="KW-0472">Membrane</keyword>
<dbReference type="InterPro" id="IPR006369">
    <property type="entry name" value="Protohaem_IX_farnesylTrfase"/>
</dbReference>
<feature type="transmembrane region" description="Helical" evidence="9">
    <location>
        <begin position="205"/>
        <end position="226"/>
    </location>
</feature>
<reference evidence="10 11" key="1">
    <citation type="submission" date="2019-10" db="EMBL/GenBank/DDBJ databases">
        <title>Draft whole-genome sequence of the purple nonsulfur photosynthetic bacterium Roseospira navarrensis DSM 15114.</title>
        <authorList>
            <person name="Kyndt J.A."/>
            <person name="Meyer T.E."/>
        </authorList>
    </citation>
    <scope>NUCLEOTIDE SEQUENCE [LARGE SCALE GENOMIC DNA]</scope>
    <source>
        <strain evidence="10 11">DSM 15114</strain>
    </source>
</reference>
<evidence type="ECO:0000313" key="11">
    <source>
        <dbReference type="Proteomes" id="UP000434582"/>
    </source>
</evidence>
<comment type="catalytic activity">
    <reaction evidence="8 9">
        <text>heme b + (2E,6E)-farnesyl diphosphate + H2O = Fe(II)-heme o + diphosphate</text>
        <dbReference type="Rhea" id="RHEA:28070"/>
        <dbReference type="ChEBI" id="CHEBI:15377"/>
        <dbReference type="ChEBI" id="CHEBI:33019"/>
        <dbReference type="ChEBI" id="CHEBI:60344"/>
        <dbReference type="ChEBI" id="CHEBI:60530"/>
        <dbReference type="ChEBI" id="CHEBI:175763"/>
        <dbReference type="EC" id="2.5.1.141"/>
    </reaction>
</comment>
<keyword evidence="6 9" id="KW-0350">Heme biosynthesis</keyword>
<feature type="transmembrane region" description="Helical" evidence="9">
    <location>
        <begin position="36"/>
        <end position="59"/>
    </location>
</feature>
<feature type="transmembrane region" description="Helical" evidence="9">
    <location>
        <begin position="134"/>
        <end position="153"/>
    </location>
</feature>
<feature type="transmembrane region" description="Helical" evidence="9">
    <location>
        <begin position="109"/>
        <end position="127"/>
    </location>
</feature>
<feature type="transmembrane region" description="Helical" evidence="9">
    <location>
        <begin position="232"/>
        <end position="252"/>
    </location>
</feature>
<comment type="function">
    <text evidence="9">Converts heme B (protoheme IX) to heme O by substitution of the vinyl group on carbon 2 of heme B porphyrin ring with a hydroxyethyl farnesyl side group.</text>
</comment>
<dbReference type="GO" id="GO:0048034">
    <property type="term" value="P:heme O biosynthetic process"/>
    <property type="evidence" value="ECO:0007669"/>
    <property type="project" value="UniProtKB-UniRule"/>
</dbReference>
<comment type="caution">
    <text evidence="10">The sequence shown here is derived from an EMBL/GenBank/DDBJ whole genome shotgun (WGS) entry which is preliminary data.</text>
</comment>
<accession>A0A7X2D1D2</accession>
<dbReference type="NCBIfam" id="NF003349">
    <property type="entry name" value="PRK04375.1-2"/>
    <property type="match status" value="1"/>
</dbReference>
<keyword evidence="5 9" id="KW-1133">Transmembrane helix</keyword>
<evidence type="ECO:0000313" key="10">
    <source>
        <dbReference type="EMBL" id="MQX35019.1"/>
    </source>
</evidence>
<dbReference type="PANTHER" id="PTHR43448">
    <property type="entry name" value="PROTOHEME IX FARNESYLTRANSFERASE, MITOCHONDRIAL"/>
    <property type="match status" value="1"/>
</dbReference>
<dbReference type="InterPro" id="IPR044878">
    <property type="entry name" value="UbiA_sf"/>
</dbReference>
<keyword evidence="2 9" id="KW-1003">Cell membrane</keyword>
<evidence type="ECO:0000256" key="8">
    <source>
        <dbReference type="ARBA" id="ARBA00047690"/>
    </source>
</evidence>
<comment type="pathway">
    <text evidence="9">Porphyrin-containing compound metabolism; heme O biosynthesis; heme O from protoheme: step 1/1.</text>
</comment>
<feature type="transmembrane region" description="Helical" evidence="9">
    <location>
        <begin position="12"/>
        <end position="30"/>
    </location>
</feature>
<keyword evidence="3 9" id="KW-0808">Transferase</keyword>
<gene>
    <name evidence="10" type="primary">cyoE</name>
    <name evidence="9" type="synonym">ctaB</name>
    <name evidence="10" type="ORF">GHC57_00655</name>
</gene>
<name>A0A7X2D1D2_9PROT</name>
<evidence type="ECO:0000256" key="1">
    <source>
        <dbReference type="ARBA" id="ARBA00004141"/>
    </source>
</evidence>
<organism evidence="10 11">
    <name type="scientific">Roseospira navarrensis</name>
    <dbReference type="NCBI Taxonomy" id="140058"/>
    <lineage>
        <taxon>Bacteria</taxon>
        <taxon>Pseudomonadati</taxon>
        <taxon>Pseudomonadota</taxon>
        <taxon>Alphaproteobacteria</taxon>
        <taxon>Rhodospirillales</taxon>
        <taxon>Rhodospirillaceae</taxon>
        <taxon>Roseospira</taxon>
    </lineage>
</organism>
<evidence type="ECO:0000256" key="2">
    <source>
        <dbReference type="ARBA" id="ARBA00022475"/>
    </source>
</evidence>
<dbReference type="PANTHER" id="PTHR43448:SF2">
    <property type="entry name" value="PROTOHEME IX FARNESYLTRANSFERASE, MITOCHONDRIAL"/>
    <property type="match status" value="1"/>
</dbReference>
<protein>
    <recommendedName>
        <fullName evidence="9">Protoheme IX farnesyltransferase</fullName>
        <ecNumber evidence="9">2.5.1.141</ecNumber>
    </recommendedName>
    <alternativeName>
        <fullName evidence="9">Heme B farnesyltransferase</fullName>
    </alternativeName>
    <alternativeName>
        <fullName evidence="9">Heme O synthase</fullName>
    </alternativeName>
</protein>
<dbReference type="Pfam" id="PF01040">
    <property type="entry name" value="UbiA"/>
    <property type="match status" value="1"/>
</dbReference>
<feature type="transmembrane region" description="Helical" evidence="9">
    <location>
        <begin position="86"/>
        <end position="103"/>
    </location>
</feature>
<evidence type="ECO:0000256" key="4">
    <source>
        <dbReference type="ARBA" id="ARBA00022692"/>
    </source>
</evidence>
<evidence type="ECO:0000256" key="9">
    <source>
        <dbReference type="HAMAP-Rule" id="MF_00154"/>
    </source>
</evidence>
<dbReference type="EC" id="2.5.1.141" evidence="9"/>
<proteinExistence type="inferred from homology"/>
<evidence type="ECO:0000256" key="3">
    <source>
        <dbReference type="ARBA" id="ARBA00022679"/>
    </source>
</evidence>
<keyword evidence="4 9" id="KW-0812">Transmembrane</keyword>
<dbReference type="HAMAP" id="MF_00154">
    <property type="entry name" value="CyoE_CtaB"/>
    <property type="match status" value="1"/>
</dbReference>
<feature type="transmembrane region" description="Helical" evidence="9">
    <location>
        <begin position="159"/>
        <end position="184"/>
    </location>
</feature>
<dbReference type="InterPro" id="IPR000537">
    <property type="entry name" value="UbiA_prenyltransferase"/>
</dbReference>
<dbReference type="Gene3D" id="1.10.357.140">
    <property type="entry name" value="UbiA prenyltransferase"/>
    <property type="match status" value="1"/>
</dbReference>
<dbReference type="CDD" id="cd13957">
    <property type="entry name" value="PT_UbiA_Cox10"/>
    <property type="match status" value="1"/>
</dbReference>
<sequence>MTLANYVELCKVRIAVIIALTAVIGYAAMAETLDGPTLAVLTLVMVLGSASSSVFNHVWDRDIDALMKRTRRRPLVDASAADRRRALIFAALLLTAGVGLAAVALNWLVAAHLFLGAFVYAVVYTVWLKRRTWWNIVVGGAAGSFAVLAGAAAVDPGLWGLPLLMAVILFLWTPPHFWALALLLKDDYRAANIPMLPAVVGPRRSAEAILLNAALLVGAALLPWILGALGTLYGVVSLAFGLRYLLVNWRLLQDPEDRTRARHSFFGSMVYLMGVFLAVLLDRHLPGFWN</sequence>
<evidence type="ECO:0000256" key="5">
    <source>
        <dbReference type="ARBA" id="ARBA00022989"/>
    </source>
</evidence>
<dbReference type="Proteomes" id="UP000434582">
    <property type="component" value="Unassembled WGS sequence"/>
</dbReference>
<feature type="transmembrane region" description="Helical" evidence="9">
    <location>
        <begin position="264"/>
        <end position="281"/>
    </location>
</feature>
<dbReference type="OrthoDB" id="9814417at2"/>
<comment type="miscellaneous">
    <text evidence="9">Carbon 2 of the heme B porphyrin ring is defined according to the Fischer nomenclature.</text>
</comment>
<evidence type="ECO:0000256" key="7">
    <source>
        <dbReference type="ARBA" id="ARBA00023136"/>
    </source>
</evidence>
<evidence type="ECO:0000256" key="6">
    <source>
        <dbReference type="ARBA" id="ARBA00023133"/>
    </source>
</evidence>
<dbReference type="UniPathway" id="UPA00834">
    <property type="reaction ID" value="UER00712"/>
</dbReference>
<dbReference type="EMBL" id="WIVE01000001">
    <property type="protein sequence ID" value="MQX35019.1"/>
    <property type="molecule type" value="Genomic_DNA"/>
</dbReference>
<dbReference type="AlphaFoldDB" id="A0A7X2D1D2"/>